<dbReference type="AlphaFoldDB" id="A0A3P5WDT4"/>
<organism evidence="1 2">
    <name type="scientific">Filibacter tadaridae</name>
    <dbReference type="NCBI Taxonomy" id="2483811"/>
    <lineage>
        <taxon>Bacteria</taxon>
        <taxon>Bacillati</taxon>
        <taxon>Bacillota</taxon>
        <taxon>Bacilli</taxon>
        <taxon>Bacillales</taxon>
        <taxon>Caryophanaceae</taxon>
        <taxon>Filibacter</taxon>
    </lineage>
</organism>
<dbReference type="EMBL" id="UXAV01000006">
    <property type="protein sequence ID" value="VDC17996.1"/>
    <property type="molecule type" value="Genomic_DNA"/>
</dbReference>
<gene>
    <name evidence="1" type="ORF">FILTAD_00015</name>
</gene>
<name>A0A3P5WDT4_9BACL</name>
<accession>A0A3P5WDT4</accession>
<dbReference type="Proteomes" id="UP000270468">
    <property type="component" value="Unassembled WGS sequence"/>
</dbReference>
<proteinExistence type="predicted"/>
<evidence type="ECO:0000313" key="2">
    <source>
        <dbReference type="Proteomes" id="UP000270468"/>
    </source>
</evidence>
<keyword evidence="2" id="KW-1185">Reference proteome</keyword>
<sequence>MNKNKNIYKITHFYGSDESSIFIKSEKEIAELIEVLACIDLKFEEIVDDSACMSEDAVGLILEGFYEIELIKDLPKRYLEVITKETFLHSTRTVSNRIVTIIEESGYGAPIIQIDRFWARESCCGETSVKLMKKHLPVSNEFNEIIKRSKIG</sequence>
<reference evidence="1 2" key="1">
    <citation type="submission" date="2018-11" db="EMBL/GenBank/DDBJ databases">
        <authorList>
            <person name="Criscuolo A."/>
        </authorList>
    </citation>
    <scope>NUCLEOTIDE SEQUENCE [LARGE SCALE GENOMIC DNA]</scope>
    <source>
        <strain evidence="1">ATB-66</strain>
    </source>
</reference>
<dbReference type="RefSeq" id="WP_124068475.1">
    <property type="nucleotide sequence ID" value="NZ_CBCRXF010000032.1"/>
</dbReference>
<evidence type="ECO:0000313" key="1">
    <source>
        <dbReference type="EMBL" id="VDC17996.1"/>
    </source>
</evidence>
<protein>
    <submittedName>
        <fullName evidence="1">Uncharacterized protein</fullName>
    </submittedName>
</protein>
<dbReference type="OrthoDB" id="9901258at2"/>